<evidence type="ECO:0000313" key="3">
    <source>
        <dbReference type="EMBL" id="GGH35965.1"/>
    </source>
</evidence>
<dbReference type="PANTHER" id="PTHR34220">
    <property type="entry name" value="SENSOR HISTIDINE KINASE YPDA"/>
    <property type="match status" value="1"/>
</dbReference>
<organism evidence="3 4">
    <name type="scientific">Dyadobacter endophyticus</name>
    <dbReference type="NCBI Taxonomy" id="1749036"/>
    <lineage>
        <taxon>Bacteria</taxon>
        <taxon>Pseudomonadati</taxon>
        <taxon>Bacteroidota</taxon>
        <taxon>Cytophagia</taxon>
        <taxon>Cytophagales</taxon>
        <taxon>Spirosomataceae</taxon>
        <taxon>Dyadobacter</taxon>
    </lineage>
</organism>
<dbReference type="RefSeq" id="WP_188933060.1">
    <property type="nucleotide sequence ID" value="NZ_BMIA01000002.1"/>
</dbReference>
<feature type="transmembrane region" description="Helical" evidence="1">
    <location>
        <begin position="132"/>
        <end position="152"/>
    </location>
</feature>
<accession>A0ABQ1YT05</accession>
<dbReference type="InterPro" id="IPR010559">
    <property type="entry name" value="Sig_transdc_His_kin_internal"/>
</dbReference>
<feature type="transmembrane region" description="Helical" evidence="1">
    <location>
        <begin position="89"/>
        <end position="112"/>
    </location>
</feature>
<dbReference type="Proteomes" id="UP000600214">
    <property type="component" value="Unassembled WGS sequence"/>
</dbReference>
<keyword evidence="3" id="KW-0808">Transferase</keyword>
<proteinExistence type="predicted"/>
<reference evidence="4" key="1">
    <citation type="journal article" date="2019" name="Int. J. Syst. Evol. Microbiol.">
        <title>The Global Catalogue of Microorganisms (GCM) 10K type strain sequencing project: providing services to taxonomists for standard genome sequencing and annotation.</title>
        <authorList>
            <consortium name="The Broad Institute Genomics Platform"/>
            <consortium name="The Broad Institute Genome Sequencing Center for Infectious Disease"/>
            <person name="Wu L."/>
            <person name="Ma J."/>
        </authorList>
    </citation>
    <scope>NUCLEOTIDE SEQUENCE [LARGE SCALE GENOMIC DNA]</scope>
    <source>
        <strain evidence="4">CGMCC 1.15288</strain>
    </source>
</reference>
<keyword evidence="3" id="KW-0418">Kinase</keyword>
<evidence type="ECO:0000259" key="2">
    <source>
        <dbReference type="Pfam" id="PF06580"/>
    </source>
</evidence>
<dbReference type="Pfam" id="PF06580">
    <property type="entry name" value="His_kinase"/>
    <property type="match status" value="1"/>
</dbReference>
<keyword evidence="1" id="KW-1133">Transmembrane helix</keyword>
<feature type="transmembrane region" description="Helical" evidence="1">
    <location>
        <begin position="21"/>
        <end position="40"/>
    </location>
</feature>
<keyword evidence="1" id="KW-0472">Membrane</keyword>
<dbReference type="InterPro" id="IPR050640">
    <property type="entry name" value="Bact_2-comp_sensor_kinase"/>
</dbReference>
<dbReference type="GO" id="GO:0016301">
    <property type="term" value="F:kinase activity"/>
    <property type="evidence" value="ECO:0007669"/>
    <property type="project" value="UniProtKB-KW"/>
</dbReference>
<dbReference type="Gene3D" id="3.30.565.10">
    <property type="entry name" value="Histidine kinase-like ATPase, C-terminal domain"/>
    <property type="match status" value="1"/>
</dbReference>
<feature type="transmembrane region" description="Helical" evidence="1">
    <location>
        <begin position="52"/>
        <end position="77"/>
    </location>
</feature>
<evidence type="ECO:0000313" key="4">
    <source>
        <dbReference type="Proteomes" id="UP000600214"/>
    </source>
</evidence>
<dbReference type="EMBL" id="BMIA01000002">
    <property type="protein sequence ID" value="GGH35965.1"/>
    <property type="molecule type" value="Genomic_DNA"/>
</dbReference>
<name>A0ABQ1YT05_9BACT</name>
<sequence>METPFLERQMRFPLLNRTVTVKYALVHACYWLLVTGFFLYEKRYLIYKASLNYFTICVIARVALLIVIAYLNLHYFLPKYLLRKRYGRYFGLVLLSILGYLLVQCLFDYYLYGYVIGPLRNSNLIEAISYNFFSTLWYLALMVALKLSIDWYEQQRILQKIVVEKLNAEVNFLRSQVNPHFLFNILNNLYALTLKKSDLAPEVVLKLSEMMEYMLYDSDDSTVSLDKEISYLNNYIELERIRYDNNPDISLEVAGNPDGKEIAPLLLLPLLENAFKHGVSRKSDKGWLHGKIHVGPSALEVTIENSKSNTAWSATAKDGKGGIGLVNLRKRLELLYPSRHSLRIDDQQERFSVFMEINLANA</sequence>
<gene>
    <name evidence="3" type="ORF">GCM10007423_27970</name>
</gene>
<keyword evidence="4" id="KW-1185">Reference proteome</keyword>
<evidence type="ECO:0000256" key="1">
    <source>
        <dbReference type="SAM" id="Phobius"/>
    </source>
</evidence>
<dbReference type="PANTHER" id="PTHR34220:SF7">
    <property type="entry name" value="SENSOR HISTIDINE KINASE YPDA"/>
    <property type="match status" value="1"/>
</dbReference>
<feature type="domain" description="Signal transduction histidine kinase internal region" evidence="2">
    <location>
        <begin position="168"/>
        <end position="245"/>
    </location>
</feature>
<dbReference type="InterPro" id="IPR036890">
    <property type="entry name" value="HATPase_C_sf"/>
</dbReference>
<comment type="caution">
    <text evidence="3">The sequence shown here is derived from an EMBL/GenBank/DDBJ whole genome shotgun (WGS) entry which is preliminary data.</text>
</comment>
<protein>
    <submittedName>
        <fullName evidence="3">Histidine kinase</fullName>
    </submittedName>
</protein>
<keyword evidence="1" id="KW-0812">Transmembrane</keyword>